<sequence length="168" mass="17999">MNLLIDPFPDTVLPQFVHGDSYIAQDDPVPQRSVATEAIEDGIIPEEVQNHEFATEEIQNHEFATEEVQNHGVEDTGSVHADVHEASNGAANVHADVVPVIRRSSRVTVVVVEGGSARNGGGSTSSPVLHLSEVYAATGGCLLVQNSRVEMCDAMKAELAMSRARETN</sequence>
<evidence type="ECO:0000313" key="2">
    <source>
        <dbReference type="Proteomes" id="UP001396334"/>
    </source>
</evidence>
<accession>A0ABR2PRW3</accession>
<dbReference type="Proteomes" id="UP001396334">
    <property type="component" value="Unassembled WGS sequence"/>
</dbReference>
<comment type="caution">
    <text evidence="1">The sequence shown here is derived from an EMBL/GenBank/DDBJ whole genome shotgun (WGS) entry which is preliminary data.</text>
</comment>
<proteinExistence type="predicted"/>
<organism evidence="1 2">
    <name type="scientific">Hibiscus sabdariffa</name>
    <name type="common">roselle</name>
    <dbReference type="NCBI Taxonomy" id="183260"/>
    <lineage>
        <taxon>Eukaryota</taxon>
        <taxon>Viridiplantae</taxon>
        <taxon>Streptophyta</taxon>
        <taxon>Embryophyta</taxon>
        <taxon>Tracheophyta</taxon>
        <taxon>Spermatophyta</taxon>
        <taxon>Magnoliopsida</taxon>
        <taxon>eudicotyledons</taxon>
        <taxon>Gunneridae</taxon>
        <taxon>Pentapetalae</taxon>
        <taxon>rosids</taxon>
        <taxon>malvids</taxon>
        <taxon>Malvales</taxon>
        <taxon>Malvaceae</taxon>
        <taxon>Malvoideae</taxon>
        <taxon>Hibiscus</taxon>
    </lineage>
</organism>
<evidence type="ECO:0000313" key="1">
    <source>
        <dbReference type="EMBL" id="KAK8990915.1"/>
    </source>
</evidence>
<dbReference type="EMBL" id="JBBPBN010000052">
    <property type="protein sequence ID" value="KAK8990915.1"/>
    <property type="molecule type" value="Genomic_DNA"/>
</dbReference>
<gene>
    <name evidence="1" type="ORF">V6N11_061948</name>
</gene>
<keyword evidence="2" id="KW-1185">Reference proteome</keyword>
<reference evidence="1 2" key="1">
    <citation type="journal article" date="2024" name="G3 (Bethesda)">
        <title>Genome assembly of Hibiscus sabdariffa L. provides insights into metabolisms of medicinal natural products.</title>
        <authorList>
            <person name="Kim T."/>
        </authorList>
    </citation>
    <scope>NUCLEOTIDE SEQUENCE [LARGE SCALE GENOMIC DNA]</scope>
    <source>
        <strain evidence="1">TK-2024</strain>
        <tissue evidence="1">Old leaves</tissue>
    </source>
</reference>
<name>A0ABR2PRW3_9ROSI</name>
<protein>
    <submittedName>
        <fullName evidence="1">Uncharacterized protein</fullName>
    </submittedName>
</protein>